<keyword evidence="6" id="KW-1185">Reference proteome</keyword>
<dbReference type="InterPro" id="IPR029017">
    <property type="entry name" value="Enolase-like_N"/>
</dbReference>
<dbReference type="Pfam" id="PF13378">
    <property type="entry name" value="MR_MLE_C"/>
    <property type="match status" value="1"/>
</dbReference>
<proteinExistence type="predicted"/>
<dbReference type="SUPFAM" id="SSF54826">
    <property type="entry name" value="Enolase N-terminal domain-like"/>
    <property type="match status" value="1"/>
</dbReference>
<evidence type="ECO:0000256" key="1">
    <source>
        <dbReference type="ARBA" id="ARBA00001946"/>
    </source>
</evidence>
<dbReference type="InterPro" id="IPR036849">
    <property type="entry name" value="Enolase-like_C_sf"/>
</dbReference>
<dbReference type="Gene3D" id="3.20.20.120">
    <property type="entry name" value="Enolase-like C-terminal domain"/>
    <property type="match status" value="1"/>
</dbReference>
<dbReference type="InterPro" id="IPR029065">
    <property type="entry name" value="Enolase_C-like"/>
</dbReference>
<dbReference type="SFLD" id="SFLDG00179">
    <property type="entry name" value="mandelate_racemase"/>
    <property type="match status" value="1"/>
</dbReference>
<feature type="domain" description="Mandelate racemase/muconate lactonizing enzyme C-terminal" evidence="4">
    <location>
        <begin position="110"/>
        <end position="206"/>
    </location>
</feature>
<dbReference type="Proteomes" id="UP001549077">
    <property type="component" value="Unassembled WGS sequence"/>
</dbReference>
<dbReference type="InterPro" id="IPR013342">
    <property type="entry name" value="Mandelate_racemase_C"/>
</dbReference>
<dbReference type="RefSeq" id="WP_246825954.1">
    <property type="nucleotide sequence ID" value="NZ_JABDXP010000003.1"/>
</dbReference>
<dbReference type="SFLD" id="SFLDS00001">
    <property type="entry name" value="Enolase"/>
    <property type="match status" value="1"/>
</dbReference>
<comment type="caution">
    <text evidence="5">The sequence shown here is derived from an EMBL/GenBank/DDBJ whole genome shotgun (WGS) entry which is preliminary data.</text>
</comment>
<evidence type="ECO:0000313" key="5">
    <source>
        <dbReference type="EMBL" id="MET3758459.1"/>
    </source>
</evidence>
<comment type="cofactor">
    <cofactor evidence="1">
        <name>Mg(2+)</name>
        <dbReference type="ChEBI" id="CHEBI:18420"/>
    </cofactor>
</comment>
<dbReference type="EMBL" id="JBEPMY010000029">
    <property type="protein sequence ID" value="MET3758459.1"/>
    <property type="molecule type" value="Genomic_DNA"/>
</dbReference>
<evidence type="ECO:0000313" key="6">
    <source>
        <dbReference type="Proteomes" id="UP001549077"/>
    </source>
</evidence>
<dbReference type="InterPro" id="IPR013341">
    <property type="entry name" value="Mandelate_racemase_N_dom"/>
</dbReference>
<organism evidence="5 6">
    <name type="scientific">Rhizobium binae</name>
    <dbReference type="NCBI Taxonomy" id="1138190"/>
    <lineage>
        <taxon>Bacteria</taxon>
        <taxon>Pseudomonadati</taxon>
        <taxon>Pseudomonadota</taxon>
        <taxon>Alphaproteobacteria</taxon>
        <taxon>Hyphomicrobiales</taxon>
        <taxon>Rhizobiaceae</taxon>
        <taxon>Rhizobium/Agrobacterium group</taxon>
        <taxon>Rhizobium</taxon>
    </lineage>
</organism>
<name>A0ABV2MPT1_9HYPH</name>
<sequence>MIVVNLHAGKTVGTGYSYVDASAAHLINDTLKATVVGSNALDIDHIGQRLLRQVRNSGRSGIAACAISAIDLALWDLKARLLNTSLCQLLGQVRDLVPIYGSGGFTTYSDDVLCQQFSRWVHDNGCRFVKMKIGAEPERDPHRILAARSTIGDAELFIDANGAFKPAQSVRFAEAIRQYDVRWFEEPVSSDDEAGLRFVRQSIPPSMEVAAGEYVFTLDDARRLLSAGAVDILQADATRCGGITGFLRIAALAETYHIDISCHCGPCAHLDVACALPGLRHIEWFHDHVRIEEILFDGAPKPEDGAIKPDLSRPGNGLQFKARDAEKYRI</sequence>
<dbReference type="PANTHER" id="PTHR13794">
    <property type="entry name" value="ENOLASE SUPERFAMILY, MANDELATE RACEMASE"/>
    <property type="match status" value="1"/>
</dbReference>
<dbReference type="Pfam" id="PF02746">
    <property type="entry name" value="MR_MLE_N"/>
    <property type="match status" value="1"/>
</dbReference>
<dbReference type="SUPFAM" id="SSF51604">
    <property type="entry name" value="Enolase C-terminal domain-like"/>
    <property type="match status" value="1"/>
</dbReference>
<dbReference type="InterPro" id="IPR018110">
    <property type="entry name" value="Mandel_Rmase/mucon_lact_enz_CS"/>
</dbReference>
<dbReference type="PROSITE" id="PS00908">
    <property type="entry name" value="MR_MLE_1"/>
    <property type="match status" value="1"/>
</dbReference>
<dbReference type="PANTHER" id="PTHR13794:SF58">
    <property type="entry name" value="MITOCHONDRIAL ENOLASE SUPERFAMILY MEMBER 1"/>
    <property type="match status" value="1"/>
</dbReference>
<dbReference type="InterPro" id="IPR046945">
    <property type="entry name" value="RHMD-like"/>
</dbReference>
<keyword evidence="3" id="KW-0460">Magnesium</keyword>
<dbReference type="Gene3D" id="3.30.390.10">
    <property type="entry name" value="Enolase-like, N-terminal domain"/>
    <property type="match status" value="1"/>
</dbReference>
<evidence type="ECO:0000259" key="4">
    <source>
        <dbReference type="SMART" id="SM00922"/>
    </source>
</evidence>
<protein>
    <submittedName>
        <fullName evidence="5">L-alanine-DL-glutamate epimerase-like enolase superfamily enzyme</fullName>
    </submittedName>
</protein>
<accession>A0ABV2MPT1</accession>
<evidence type="ECO:0000256" key="2">
    <source>
        <dbReference type="ARBA" id="ARBA00022723"/>
    </source>
</evidence>
<reference evidence="5 6" key="1">
    <citation type="submission" date="2024-06" db="EMBL/GenBank/DDBJ databases">
        <title>Genomic Encyclopedia of Type Strains, Phase IV (KMG-IV): sequencing the most valuable type-strain genomes for metagenomic binning, comparative biology and taxonomic classification.</title>
        <authorList>
            <person name="Goeker M."/>
        </authorList>
    </citation>
    <scope>NUCLEOTIDE SEQUENCE [LARGE SCALE GENOMIC DNA]</scope>
    <source>
        <strain evidence="5 6">DSM 29288</strain>
    </source>
</reference>
<dbReference type="SMART" id="SM00922">
    <property type="entry name" value="MR_MLE"/>
    <property type="match status" value="1"/>
</dbReference>
<gene>
    <name evidence="5" type="ORF">ABID08_005841</name>
</gene>
<keyword evidence="2" id="KW-0479">Metal-binding</keyword>
<evidence type="ECO:0000256" key="3">
    <source>
        <dbReference type="ARBA" id="ARBA00022842"/>
    </source>
</evidence>